<evidence type="ECO:0008006" key="3">
    <source>
        <dbReference type="Google" id="ProtNLM"/>
    </source>
</evidence>
<dbReference type="EMBL" id="CAFZ01001876">
    <property type="protein sequence ID" value="CCA77904.1"/>
    <property type="molecule type" value="Genomic_DNA"/>
</dbReference>
<sequence>MNMEDAPSPECLMNPDSLQDWRRYIYPDINQQIEALDMIQELCPVIDELFVQSGPSSIVQNPPSNIISYLNAVSAELADNITLVINSNSTFTISVSLDEIYNDLMVLHAGGAVGRRTIIIASLREPDLVIKERYVRHGTRLKEGELLTKIHAKGQFLCLSLFRLYAELPPGCPPPLQKTQGPAWLHKPWEYALLRFAPNGAMHLPDIEDMCFCHCLLDPGIVTPSLLHERLRASVFLADFDCGYDMESLSPKDRADVDFVFWCMVWWLIQAQPAGSKGDKLHLSDWLDLVGLKISDTTITLSHAPFTLHSVYADISSLLESMREHLRIDPGSSKDDIRSKDPDTCRLILNVLVENKSAKYLRLPKDVTWHETGDMFWGANGSTASSTTSHCSATSETKAGIYLTPSLSESSLFN</sequence>
<reference evidence="1 2" key="1">
    <citation type="journal article" date="2011" name="PLoS Pathog.">
        <title>Endophytic Life Strategies Decoded by Genome and Transcriptome Analyses of the Mutualistic Root Symbiont Piriformospora indica.</title>
        <authorList>
            <person name="Zuccaro A."/>
            <person name="Lahrmann U."/>
            <person name="Guldener U."/>
            <person name="Langen G."/>
            <person name="Pfiffi S."/>
            <person name="Biedenkopf D."/>
            <person name="Wong P."/>
            <person name="Samans B."/>
            <person name="Grimm C."/>
            <person name="Basiewicz M."/>
            <person name="Murat C."/>
            <person name="Martin F."/>
            <person name="Kogel K.H."/>
        </authorList>
    </citation>
    <scope>NUCLEOTIDE SEQUENCE [LARGE SCALE GENOMIC DNA]</scope>
    <source>
        <strain evidence="1 2">DSM 11827</strain>
    </source>
</reference>
<keyword evidence="2" id="KW-1185">Reference proteome</keyword>
<dbReference type="InParanoid" id="G4U2R5"/>
<evidence type="ECO:0000313" key="1">
    <source>
        <dbReference type="EMBL" id="CCA77904.1"/>
    </source>
</evidence>
<dbReference type="Proteomes" id="UP000007148">
    <property type="component" value="Unassembled WGS sequence"/>
</dbReference>
<comment type="caution">
    <text evidence="1">The sequence shown here is derived from an EMBL/GenBank/DDBJ whole genome shotgun (WGS) entry which is preliminary data.</text>
</comment>
<dbReference type="AlphaFoldDB" id="G4U2R5"/>
<gene>
    <name evidence="1" type="ORF">PIIN_00548</name>
</gene>
<proteinExistence type="predicted"/>
<dbReference type="HOGENOM" id="CLU_664137_0_0_1"/>
<name>G4U2R5_SERID</name>
<accession>G4U2R5</accession>
<protein>
    <recommendedName>
        <fullName evidence="3">Fungal-type protein kinase domain-containing protein</fullName>
    </recommendedName>
</protein>
<organism evidence="1 2">
    <name type="scientific">Serendipita indica (strain DSM 11827)</name>
    <name type="common">Root endophyte fungus</name>
    <name type="synonym">Piriformospora indica</name>
    <dbReference type="NCBI Taxonomy" id="1109443"/>
    <lineage>
        <taxon>Eukaryota</taxon>
        <taxon>Fungi</taxon>
        <taxon>Dikarya</taxon>
        <taxon>Basidiomycota</taxon>
        <taxon>Agaricomycotina</taxon>
        <taxon>Agaricomycetes</taxon>
        <taxon>Sebacinales</taxon>
        <taxon>Serendipitaceae</taxon>
        <taxon>Serendipita</taxon>
    </lineage>
</organism>
<evidence type="ECO:0000313" key="2">
    <source>
        <dbReference type="Proteomes" id="UP000007148"/>
    </source>
</evidence>
<dbReference type="OrthoDB" id="5569250at2759"/>